<sequence length="353" mass="41104">MIYKPLFNIDLLHAYFLDQGDKKYHADNANYELSDDEKEDALRSYNLFDFIEVIPNKRTRSIAKNHRVLIRNHSRGIRVLTSTLSVNSEEGNDVVIRYNPLVELSNDVVFTFFIKAKDRFFLNYTDITEKKNNQLYYLSNINSSVTNIFDADGAIEKWEDFLITERESRKLVYNLEKDQEFDTNTPKLVTISSIEESLIEDIEDKVTNNTTLTESETEIFDYLNTSVQQLKNSGVIGVIQVKVAGDNATNLTEQVDTEDIQTGNFDLEKQCLLKNLIDFQIYIENKKTFWRYRQKSENQIMVTNQEHPLTKNGKVEIEKTDVTPQPQGTLFFPNPTIDSITKEEQDYYSEIFI</sequence>
<evidence type="ECO:0000313" key="1">
    <source>
        <dbReference type="EMBL" id="CAL2082167.1"/>
    </source>
</evidence>
<gene>
    <name evidence="1" type="ORF">T190607A01A_11316</name>
</gene>
<dbReference type="RefSeq" id="WP_348711230.1">
    <property type="nucleotide sequence ID" value="NZ_CAXIXY010000003.1"/>
</dbReference>
<accession>A0ABM9NX49</accession>
<proteinExistence type="predicted"/>
<dbReference type="EMBL" id="CAXIXY010000003">
    <property type="protein sequence ID" value="CAL2082167.1"/>
    <property type="molecule type" value="Genomic_DNA"/>
</dbReference>
<dbReference type="Proteomes" id="UP001497416">
    <property type="component" value="Unassembled WGS sequence"/>
</dbReference>
<name>A0ABM9NX49_9FLAO</name>
<reference evidence="1 2" key="1">
    <citation type="submission" date="2024-05" db="EMBL/GenBank/DDBJ databases">
        <authorList>
            <person name="Duchaud E."/>
        </authorList>
    </citation>
    <scope>NUCLEOTIDE SEQUENCE [LARGE SCALE GENOMIC DNA]</scope>
    <source>
        <strain evidence="1">Ena-SAMPLE-TAB-13-05-2024-13:56:06:370-140302</strain>
    </source>
</reference>
<comment type="caution">
    <text evidence="1">The sequence shown here is derived from an EMBL/GenBank/DDBJ whole genome shotgun (WGS) entry which is preliminary data.</text>
</comment>
<evidence type="ECO:0000313" key="2">
    <source>
        <dbReference type="Proteomes" id="UP001497416"/>
    </source>
</evidence>
<protein>
    <submittedName>
        <fullName evidence="1">Uncharacterized protein</fullName>
    </submittedName>
</protein>
<keyword evidence="2" id="KW-1185">Reference proteome</keyword>
<organism evidence="1 2">
    <name type="scientific">Tenacibaculum platacis</name>
    <dbReference type="NCBI Taxonomy" id="3137852"/>
    <lineage>
        <taxon>Bacteria</taxon>
        <taxon>Pseudomonadati</taxon>
        <taxon>Bacteroidota</taxon>
        <taxon>Flavobacteriia</taxon>
        <taxon>Flavobacteriales</taxon>
        <taxon>Flavobacteriaceae</taxon>
        <taxon>Tenacibaculum</taxon>
    </lineage>
</organism>